<dbReference type="Proteomes" id="UP001156905">
    <property type="component" value="Unassembled WGS sequence"/>
</dbReference>
<proteinExistence type="inferred from homology"/>
<dbReference type="RefSeq" id="WP_284273841.1">
    <property type="nucleotide sequence ID" value="NZ_BSOW01000037.1"/>
</dbReference>
<sequence>MDLPVFRYHPDPIASGSIVASEVQCVCCDQRRGFIYMGPSYCEAELEEALCPWCIADGSAHEKFDASFVDEALFPDDVPSEVVEEIAFRTPGFAGWQQEQWMACCGDAAAFIEPAGHAEIRARHPQLEGTLMMHIVQDRGISGSAATRFLTSLNRDHGPTAYVFCCCHCDAKLAYIDCL</sequence>
<evidence type="ECO:0000313" key="3">
    <source>
        <dbReference type="Proteomes" id="UP001156905"/>
    </source>
</evidence>
<keyword evidence="3" id="KW-1185">Reference proteome</keyword>
<comment type="similarity">
    <text evidence="1">Belongs to the UPF0167 family.</text>
</comment>
<reference evidence="3" key="1">
    <citation type="journal article" date="2019" name="Int. J. Syst. Evol. Microbiol.">
        <title>The Global Catalogue of Microorganisms (GCM) 10K type strain sequencing project: providing services to taxonomists for standard genome sequencing and annotation.</title>
        <authorList>
            <consortium name="The Broad Institute Genomics Platform"/>
            <consortium name="The Broad Institute Genome Sequencing Center for Infectious Disease"/>
            <person name="Wu L."/>
            <person name="Ma J."/>
        </authorList>
    </citation>
    <scope>NUCLEOTIDE SEQUENCE [LARGE SCALE GENOMIC DNA]</scope>
    <source>
        <strain evidence="3">NBRC 102520</strain>
    </source>
</reference>
<dbReference type="InterPro" id="IPR005363">
    <property type="entry name" value="UPF0167"/>
</dbReference>
<accession>A0ABQ6B9R1</accession>
<name>A0ABQ6B9R1_9BRAD</name>
<dbReference type="Pfam" id="PF03691">
    <property type="entry name" value="UPF0167"/>
    <property type="match status" value="1"/>
</dbReference>
<gene>
    <name evidence="2" type="ORF">GCM10007857_74930</name>
</gene>
<organism evidence="2 3">
    <name type="scientific">Bradyrhizobium iriomotense</name>
    <dbReference type="NCBI Taxonomy" id="441950"/>
    <lineage>
        <taxon>Bacteria</taxon>
        <taxon>Pseudomonadati</taxon>
        <taxon>Pseudomonadota</taxon>
        <taxon>Alphaproteobacteria</taxon>
        <taxon>Hyphomicrobiales</taxon>
        <taxon>Nitrobacteraceae</taxon>
        <taxon>Bradyrhizobium</taxon>
    </lineage>
</organism>
<evidence type="ECO:0000256" key="1">
    <source>
        <dbReference type="ARBA" id="ARBA00008525"/>
    </source>
</evidence>
<comment type="caution">
    <text evidence="2">The sequence shown here is derived from an EMBL/GenBank/DDBJ whole genome shotgun (WGS) entry which is preliminary data.</text>
</comment>
<protein>
    <submittedName>
        <fullName evidence="2">UPF0167 protein</fullName>
    </submittedName>
</protein>
<dbReference type="EMBL" id="BSOW01000037">
    <property type="protein sequence ID" value="GLR90778.1"/>
    <property type="molecule type" value="Genomic_DNA"/>
</dbReference>
<evidence type="ECO:0000313" key="2">
    <source>
        <dbReference type="EMBL" id="GLR90778.1"/>
    </source>
</evidence>